<organism evidence="1">
    <name type="scientific">marine sediment metagenome</name>
    <dbReference type="NCBI Taxonomy" id="412755"/>
    <lineage>
        <taxon>unclassified sequences</taxon>
        <taxon>metagenomes</taxon>
        <taxon>ecological metagenomes</taxon>
    </lineage>
</organism>
<dbReference type="AlphaFoldDB" id="X1IUU6"/>
<evidence type="ECO:0000313" key="1">
    <source>
        <dbReference type="EMBL" id="GAH86216.1"/>
    </source>
</evidence>
<feature type="non-terminal residue" evidence="1">
    <location>
        <position position="1"/>
    </location>
</feature>
<protein>
    <submittedName>
        <fullName evidence="1">Uncharacterized protein</fullName>
    </submittedName>
</protein>
<accession>X1IUU6</accession>
<proteinExistence type="predicted"/>
<name>X1IUU6_9ZZZZ</name>
<reference evidence="1" key="1">
    <citation type="journal article" date="2014" name="Front. Microbiol.">
        <title>High frequency of phylogenetically diverse reductive dehalogenase-homologous genes in deep subseafloor sedimentary metagenomes.</title>
        <authorList>
            <person name="Kawai M."/>
            <person name="Futagami T."/>
            <person name="Toyoda A."/>
            <person name="Takaki Y."/>
            <person name="Nishi S."/>
            <person name="Hori S."/>
            <person name="Arai W."/>
            <person name="Tsubouchi T."/>
            <person name="Morono Y."/>
            <person name="Uchiyama I."/>
            <person name="Ito T."/>
            <person name="Fujiyama A."/>
            <person name="Inagaki F."/>
            <person name="Takami H."/>
        </authorList>
    </citation>
    <scope>NUCLEOTIDE SEQUENCE</scope>
    <source>
        <strain evidence="1">Expedition CK06-06</strain>
    </source>
</reference>
<dbReference type="EMBL" id="BARU01042556">
    <property type="protein sequence ID" value="GAH86216.1"/>
    <property type="molecule type" value="Genomic_DNA"/>
</dbReference>
<gene>
    <name evidence="1" type="ORF">S03H2_65365</name>
</gene>
<comment type="caution">
    <text evidence="1">The sequence shown here is derived from an EMBL/GenBank/DDBJ whole genome shotgun (WGS) entry which is preliminary data.</text>
</comment>
<sequence>ANNQADASDIKAKAKTVKLVIQDLAAQCGIELRLGKKSK</sequence>